<sequence>MSHQPGPSHQRLDSAFKAFGAVAILIAVLLSATVIAVTDPLGELVVATPAVVGTLLFGGLLLAVGYVTYMLRRR</sequence>
<proteinExistence type="predicted"/>
<keyword evidence="1" id="KW-0472">Membrane</keyword>
<name>A0ABD5SAL4_9EURY</name>
<accession>A0ABD5SAL4</accession>
<keyword evidence="3" id="KW-1185">Reference proteome</keyword>
<protein>
    <recommendedName>
        <fullName evidence="4">Transporter</fullName>
    </recommendedName>
</protein>
<evidence type="ECO:0000313" key="2">
    <source>
        <dbReference type="EMBL" id="MFC6753570.1"/>
    </source>
</evidence>
<feature type="transmembrane region" description="Helical" evidence="1">
    <location>
        <begin position="18"/>
        <end position="38"/>
    </location>
</feature>
<dbReference type="EMBL" id="JBHSWW010000114">
    <property type="protein sequence ID" value="MFC6753570.1"/>
    <property type="molecule type" value="Genomic_DNA"/>
</dbReference>
<dbReference type="RefSeq" id="WP_379781299.1">
    <property type="nucleotide sequence ID" value="NZ_JBHSWW010000114.1"/>
</dbReference>
<keyword evidence="1" id="KW-1133">Transmembrane helix</keyword>
<keyword evidence="1" id="KW-0812">Transmembrane</keyword>
<gene>
    <name evidence="2" type="ORF">ACFQEU_08850</name>
</gene>
<feature type="transmembrane region" description="Helical" evidence="1">
    <location>
        <begin position="44"/>
        <end position="69"/>
    </location>
</feature>
<dbReference type="AlphaFoldDB" id="A0ABD5SAL4"/>
<organism evidence="2 3">
    <name type="scientific">Halorubrum tibetense</name>
    <dbReference type="NCBI Taxonomy" id="175631"/>
    <lineage>
        <taxon>Archaea</taxon>
        <taxon>Methanobacteriati</taxon>
        <taxon>Methanobacteriota</taxon>
        <taxon>Stenosarchaea group</taxon>
        <taxon>Halobacteria</taxon>
        <taxon>Halobacteriales</taxon>
        <taxon>Haloferacaceae</taxon>
        <taxon>Halorubrum</taxon>
    </lineage>
</organism>
<evidence type="ECO:0000313" key="3">
    <source>
        <dbReference type="Proteomes" id="UP001596442"/>
    </source>
</evidence>
<evidence type="ECO:0000256" key="1">
    <source>
        <dbReference type="SAM" id="Phobius"/>
    </source>
</evidence>
<evidence type="ECO:0008006" key="4">
    <source>
        <dbReference type="Google" id="ProtNLM"/>
    </source>
</evidence>
<dbReference type="Proteomes" id="UP001596442">
    <property type="component" value="Unassembled WGS sequence"/>
</dbReference>
<reference evidence="2 3" key="1">
    <citation type="journal article" date="2019" name="Int. J. Syst. Evol. Microbiol.">
        <title>The Global Catalogue of Microorganisms (GCM) 10K type strain sequencing project: providing services to taxonomists for standard genome sequencing and annotation.</title>
        <authorList>
            <consortium name="The Broad Institute Genomics Platform"/>
            <consortium name="The Broad Institute Genome Sequencing Center for Infectious Disease"/>
            <person name="Wu L."/>
            <person name="Ma J."/>
        </authorList>
    </citation>
    <scope>NUCLEOTIDE SEQUENCE [LARGE SCALE GENOMIC DNA]</scope>
    <source>
        <strain evidence="2 3">CGMCC 1.3239</strain>
    </source>
</reference>
<comment type="caution">
    <text evidence="2">The sequence shown here is derived from an EMBL/GenBank/DDBJ whole genome shotgun (WGS) entry which is preliminary data.</text>
</comment>